<evidence type="ECO:0000313" key="1">
    <source>
        <dbReference type="EMBL" id="ABD32498.1"/>
    </source>
</evidence>
<name>Q2HWB6_MEDTR</name>
<reference evidence="1" key="1">
    <citation type="submission" date="2004-11" db="EMBL/GenBank/DDBJ databases">
        <authorList>
            <person name="Town C.D."/>
        </authorList>
    </citation>
    <scope>NUCLEOTIDE SEQUENCE</scope>
</reference>
<dbReference type="AlphaFoldDB" id="Q2HWB6"/>
<accession>Q2HWB6</accession>
<sequence length="38" mass="4329">MLVVTCSVPVDLGGVCKVGAKQWLFWSLISVIWWHIRT</sequence>
<reference evidence="1" key="2">
    <citation type="submission" date="2007-03" db="EMBL/GenBank/DDBJ databases">
        <authorList>
            <consortium name="The International Medicago Genome Annotation Group"/>
        </authorList>
    </citation>
    <scope>NUCLEOTIDE SEQUENCE</scope>
</reference>
<organism evidence="1">
    <name type="scientific">Medicago truncatula</name>
    <name type="common">Barrel medic</name>
    <name type="synonym">Medicago tribuloides</name>
    <dbReference type="NCBI Taxonomy" id="3880"/>
    <lineage>
        <taxon>Eukaryota</taxon>
        <taxon>Viridiplantae</taxon>
        <taxon>Streptophyta</taxon>
        <taxon>Embryophyta</taxon>
        <taxon>Tracheophyta</taxon>
        <taxon>Spermatophyta</taxon>
        <taxon>Magnoliopsida</taxon>
        <taxon>eudicotyledons</taxon>
        <taxon>Gunneridae</taxon>
        <taxon>Pentapetalae</taxon>
        <taxon>rosids</taxon>
        <taxon>fabids</taxon>
        <taxon>Fabales</taxon>
        <taxon>Fabaceae</taxon>
        <taxon>Papilionoideae</taxon>
        <taxon>50 kb inversion clade</taxon>
        <taxon>NPAAA clade</taxon>
        <taxon>Hologalegina</taxon>
        <taxon>IRL clade</taxon>
        <taxon>Trifolieae</taxon>
        <taxon>Medicago</taxon>
    </lineage>
</organism>
<dbReference type="EMBL" id="AC147482">
    <property type="protein sequence ID" value="ABD32498.1"/>
    <property type="molecule type" value="Genomic_DNA"/>
</dbReference>
<proteinExistence type="predicted"/>
<gene>
    <name evidence="1" type="ORF">MtrDRAFT_AC147482g15v2</name>
</gene>
<protein>
    <submittedName>
        <fullName evidence="1">Uncharacterized protein</fullName>
    </submittedName>
</protein>